<name>A0A9P7JQ94_9AGAM</name>
<proteinExistence type="predicted"/>
<dbReference type="Proteomes" id="UP000823399">
    <property type="component" value="Unassembled WGS sequence"/>
</dbReference>
<reference evidence="1" key="1">
    <citation type="journal article" date="2020" name="New Phytol.">
        <title>Comparative genomics reveals dynamic genome evolution in host specialist ectomycorrhizal fungi.</title>
        <authorList>
            <person name="Lofgren L.A."/>
            <person name="Nguyen N.H."/>
            <person name="Vilgalys R."/>
            <person name="Ruytinx J."/>
            <person name="Liao H.L."/>
            <person name="Branco S."/>
            <person name="Kuo A."/>
            <person name="LaButti K."/>
            <person name="Lipzen A."/>
            <person name="Andreopoulos W."/>
            <person name="Pangilinan J."/>
            <person name="Riley R."/>
            <person name="Hundley H."/>
            <person name="Na H."/>
            <person name="Barry K."/>
            <person name="Grigoriev I.V."/>
            <person name="Stajich J.E."/>
            <person name="Kennedy P.G."/>
        </authorList>
    </citation>
    <scope>NUCLEOTIDE SEQUENCE</scope>
    <source>
        <strain evidence="1">FC423</strain>
    </source>
</reference>
<dbReference type="AlphaFoldDB" id="A0A9P7JQ94"/>
<dbReference type="OrthoDB" id="2684292at2759"/>
<evidence type="ECO:0000313" key="1">
    <source>
        <dbReference type="EMBL" id="KAG2098238.1"/>
    </source>
</evidence>
<dbReference type="RefSeq" id="XP_041288792.1">
    <property type="nucleotide sequence ID" value="XM_041434060.1"/>
</dbReference>
<keyword evidence="2" id="KW-1185">Reference proteome</keyword>
<dbReference type="EMBL" id="JABBWM010000062">
    <property type="protein sequence ID" value="KAG2098238.1"/>
    <property type="molecule type" value="Genomic_DNA"/>
</dbReference>
<accession>A0A9P7JQ94</accession>
<sequence length="464" mass="53475">MPPKKLKGGGKKSSIRRNTLKFGVYNDQPENDVEMNKLVASFKTSSITLMKEMSAIPIIINMKHMENKNSLLRNFDEPEKSLCNKLETLNKKQTKIMGMSKLSTENVQHHNKLWAEQCNINILDILHNIGKWDIIMYNQDKLLVDGDDLANHLSRNSTLHEYKEIEEESLVRALKKIKVVYDTLPENKYDTLATKMLTKICTTADKNSCLQKIYLSWCEIYISTLRKLGLQDKFMSYATMMKLQEQAEEGNKDTIKQIKALHESMKKGSQWCDMAIWAQVLEAIDKHTKNAFSNIMNIIGDMSLNIVACVMLHLIPQEGKTAAPEPLLGGFTMTYAWASFMKIEKGIEEVCRWFETLIDYYCALHPKTHTMDDWLSVICALMMQLNNCIVYDKHKLLPRPRKKKEINTTYEKLPAAETIILGEAGRLKHIQEWVWWNGLKLDESQLDPKEVLDSIKGKAILKQQ</sequence>
<dbReference type="GeneID" id="64696319"/>
<comment type="caution">
    <text evidence="1">The sequence shown here is derived from an EMBL/GenBank/DDBJ whole genome shotgun (WGS) entry which is preliminary data.</text>
</comment>
<evidence type="ECO:0000313" key="2">
    <source>
        <dbReference type="Proteomes" id="UP000823399"/>
    </source>
</evidence>
<organism evidence="1 2">
    <name type="scientific">Suillus discolor</name>
    <dbReference type="NCBI Taxonomy" id="1912936"/>
    <lineage>
        <taxon>Eukaryota</taxon>
        <taxon>Fungi</taxon>
        <taxon>Dikarya</taxon>
        <taxon>Basidiomycota</taxon>
        <taxon>Agaricomycotina</taxon>
        <taxon>Agaricomycetes</taxon>
        <taxon>Agaricomycetidae</taxon>
        <taxon>Boletales</taxon>
        <taxon>Suillineae</taxon>
        <taxon>Suillaceae</taxon>
        <taxon>Suillus</taxon>
    </lineage>
</organism>
<protein>
    <submittedName>
        <fullName evidence="1">Uncharacterized protein</fullName>
    </submittedName>
</protein>
<gene>
    <name evidence="1" type="ORF">F5147DRAFT_656127</name>
</gene>